<dbReference type="EMBL" id="QJNS01000236">
    <property type="protein sequence ID" value="RYO81907.1"/>
    <property type="molecule type" value="Genomic_DNA"/>
</dbReference>
<organism evidence="3 4">
    <name type="scientific">Monosporascus cannonballus</name>
    <dbReference type="NCBI Taxonomy" id="155416"/>
    <lineage>
        <taxon>Eukaryota</taxon>
        <taxon>Fungi</taxon>
        <taxon>Dikarya</taxon>
        <taxon>Ascomycota</taxon>
        <taxon>Pezizomycotina</taxon>
        <taxon>Sordariomycetes</taxon>
        <taxon>Xylariomycetidae</taxon>
        <taxon>Xylariales</taxon>
        <taxon>Xylariales incertae sedis</taxon>
        <taxon>Monosporascus</taxon>
    </lineage>
</organism>
<feature type="transmembrane region" description="Helical" evidence="2">
    <location>
        <begin position="206"/>
        <end position="223"/>
    </location>
</feature>
<proteinExistence type="predicted"/>
<evidence type="ECO:0000256" key="2">
    <source>
        <dbReference type="SAM" id="Phobius"/>
    </source>
</evidence>
<keyword evidence="2" id="KW-0472">Membrane</keyword>
<feature type="transmembrane region" description="Helical" evidence="2">
    <location>
        <begin position="243"/>
        <end position="269"/>
    </location>
</feature>
<feature type="transmembrane region" description="Helical" evidence="2">
    <location>
        <begin position="125"/>
        <end position="147"/>
    </location>
</feature>
<keyword evidence="2" id="KW-1133">Transmembrane helix</keyword>
<keyword evidence="2" id="KW-0812">Transmembrane</keyword>
<feature type="region of interest" description="Disordered" evidence="1">
    <location>
        <begin position="327"/>
        <end position="348"/>
    </location>
</feature>
<evidence type="ECO:0000313" key="4">
    <source>
        <dbReference type="Proteomes" id="UP000294003"/>
    </source>
</evidence>
<evidence type="ECO:0000313" key="3">
    <source>
        <dbReference type="EMBL" id="RYO81907.1"/>
    </source>
</evidence>
<comment type="caution">
    <text evidence="3">The sequence shown here is derived from an EMBL/GenBank/DDBJ whole genome shotgun (WGS) entry which is preliminary data.</text>
</comment>
<sequence length="386" mass="44213">MNRILGKLGMLFPPVFSTSDDHRPSSQSIARSPLPDDMSGPFIPPTFREVRVDPLDMNVVSIICGVSMATAMFTATKACRQTWGVWKRTGGVNGYIVLVWIEWTVNVLMSIVTWFYLWGSISSSFWLFFFLVTLWVLETQCIMQIIINRVWLLMSNKTWWNRVKWGVALIMGLINISVYCIWIPARLQISPTYIHVNEIWDRVEKVIFCLIDASLNLYFIYLVRSRLIVGGLDKYTSLYRFNLVMIGVSMSLDVILIGVMSLGQGIIYVEFHPLVYLLKLHIEMNMAELIVKVARQSENRSRDGRYASANGYSEDSRRTRVATLITSKHSHHQPLPGEIPGEEEERSNKGIHRTIETRVVHHDIGDDETRSGSGGTMELQKVHFHI</sequence>
<gene>
    <name evidence="3" type="ORF">DL762_006889</name>
</gene>
<evidence type="ECO:0008006" key="5">
    <source>
        <dbReference type="Google" id="ProtNLM"/>
    </source>
</evidence>
<feature type="region of interest" description="Disordered" evidence="1">
    <location>
        <begin position="365"/>
        <end position="386"/>
    </location>
</feature>
<protein>
    <recommendedName>
        <fullName evidence="5">Transmembrane protein</fullName>
    </recommendedName>
</protein>
<dbReference type="PANTHER" id="PTHR35179:SF1">
    <property type="entry name" value="INTEGRAL MEMBRANE PROTEIN"/>
    <property type="match status" value="1"/>
</dbReference>
<feature type="transmembrane region" description="Helical" evidence="2">
    <location>
        <begin position="167"/>
        <end position="185"/>
    </location>
</feature>
<keyword evidence="4" id="KW-1185">Reference proteome</keyword>
<reference evidence="3 4" key="1">
    <citation type="submission" date="2018-06" db="EMBL/GenBank/DDBJ databases">
        <title>Complete Genomes of Monosporascus.</title>
        <authorList>
            <person name="Robinson A.J."/>
            <person name="Natvig D.O."/>
        </authorList>
    </citation>
    <scope>NUCLEOTIDE SEQUENCE [LARGE SCALE GENOMIC DNA]</scope>
    <source>
        <strain evidence="3 4">CBS 609.92</strain>
    </source>
</reference>
<accession>A0ABY0H0S5</accession>
<dbReference type="PANTHER" id="PTHR35179">
    <property type="entry name" value="PROTEIN CBG02620"/>
    <property type="match status" value="1"/>
</dbReference>
<evidence type="ECO:0000256" key="1">
    <source>
        <dbReference type="SAM" id="MobiDB-lite"/>
    </source>
</evidence>
<dbReference type="Proteomes" id="UP000294003">
    <property type="component" value="Unassembled WGS sequence"/>
</dbReference>
<feature type="transmembrane region" description="Helical" evidence="2">
    <location>
        <begin position="95"/>
        <end position="118"/>
    </location>
</feature>
<feature type="transmembrane region" description="Helical" evidence="2">
    <location>
        <begin position="57"/>
        <end position="75"/>
    </location>
</feature>
<feature type="region of interest" description="Disordered" evidence="1">
    <location>
        <begin position="16"/>
        <end position="39"/>
    </location>
</feature>
<name>A0ABY0H0S5_9PEZI</name>